<evidence type="ECO:0000256" key="2">
    <source>
        <dbReference type="ARBA" id="ARBA00022643"/>
    </source>
</evidence>
<accession>A0ABV6Y441</accession>
<dbReference type="CDD" id="cd02144">
    <property type="entry name" value="iodotyrosine_dehalogenase"/>
    <property type="match status" value="1"/>
</dbReference>
<dbReference type="PANTHER" id="PTHR23026">
    <property type="entry name" value="NADPH NITROREDUCTASE"/>
    <property type="match status" value="1"/>
</dbReference>
<dbReference type="PANTHER" id="PTHR23026:SF90">
    <property type="entry name" value="IODOTYROSINE DEIODINASE 1"/>
    <property type="match status" value="1"/>
</dbReference>
<name>A0ABV6Y441_9HYPH</name>
<keyword evidence="3" id="KW-0560">Oxidoreductase</keyword>
<dbReference type="RefSeq" id="WP_377028969.1">
    <property type="nucleotide sequence ID" value="NZ_JBHOMY010000011.1"/>
</dbReference>
<dbReference type="InterPro" id="IPR000415">
    <property type="entry name" value="Nitroreductase-like"/>
</dbReference>
<dbReference type="Gene3D" id="3.40.109.10">
    <property type="entry name" value="NADH Oxidase"/>
    <property type="match status" value="1"/>
</dbReference>
<sequence length="224" mass="24829">MTQLVLEPLSTYCGYSPDEMIARAQAFYEDIRRRRTVRDFSDQPVPREVVEYALLAAGTAPSGANLQPWHFTVITDPDTKRRIREEAEAEERDFYNGRAPQEWLDALAPLGTDEHKGFLETAPVLIAIFGQRSSEGPEGRRVKNYYVPESVGIATGFLIASLHAAGLVTLTHTPSPMGFLNEICGRPESEKPYILLVVGYPAEGCMVPVHGGIKKPLETIASWL</sequence>
<gene>
    <name evidence="5" type="ORF">ACETIH_04705</name>
</gene>
<organism evidence="5 6">
    <name type="scientific">Microvirga arabica</name>
    <dbReference type="NCBI Taxonomy" id="1128671"/>
    <lineage>
        <taxon>Bacteria</taxon>
        <taxon>Pseudomonadati</taxon>
        <taxon>Pseudomonadota</taxon>
        <taxon>Alphaproteobacteria</taxon>
        <taxon>Hyphomicrobiales</taxon>
        <taxon>Methylobacteriaceae</taxon>
        <taxon>Microvirga</taxon>
    </lineage>
</organism>
<dbReference type="Proteomes" id="UP001593940">
    <property type="component" value="Unassembled WGS sequence"/>
</dbReference>
<dbReference type="InterPro" id="IPR029479">
    <property type="entry name" value="Nitroreductase"/>
</dbReference>
<keyword evidence="1" id="KW-0285">Flavoprotein</keyword>
<evidence type="ECO:0000313" key="5">
    <source>
        <dbReference type="EMBL" id="MFC1456036.1"/>
    </source>
</evidence>
<reference evidence="5 6" key="1">
    <citation type="submission" date="2024-09" db="EMBL/GenBank/DDBJ databases">
        <title>Nodulacao em especies de Leguminosae Basais da Amazonia e Caracterizacao dos Rizobios e Bacterias Associadas aos Nodulos.</title>
        <authorList>
            <person name="Jambeiro I.C.A."/>
            <person name="Lopes I.S."/>
            <person name="Aguiar E.R.G.R."/>
            <person name="Santos A.F.J."/>
            <person name="Dos Santos J.M.F."/>
            <person name="Gross E."/>
        </authorList>
    </citation>
    <scope>NUCLEOTIDE SEQUENCE [LARGE SCALE GENOMIC DNA]</scope>
    <source>
        <strain evidence="5 6">BRUESC1165</strain>
    </source>
</reference>
<evidence type="ECO:0000256" key="3">
    <source>
        <dbReference type="ARBA" id="ARBA00023002"/>
    </source>
</evidence>
<keyword evidence="6" id="KW-1185">Reference proteome</keyword>
<protein>
    <submittedName>
        <fullName evidence="5">Nitroreductase family protein</fullName>
    </submittedName>
</protein>
<comment type="caution">
    <text evidence="5">The sequence shown here is derived from an EMBL/GenBank/DDBJ whole genome shotgun (WGS) entry which is preliminary data.</text>
</comment>
<proteinExistence type="predicted"/>
<feature type="domain" description="Nitroreductase" evidence="4">
    <location>
        <begin position="31"/>
        <end position="200"/>
    </location>
</feature>
<keyword evidence="2" id="KW-0288">FMN</keyword>
<dbReference type="Pfam" id="PF00881">
    <property type="entry name" value="Nitroreductase"/>
    <property type="match status" value="1"/>
</dbReference>
<dbReference type="InterPro" id="IPR050627">
    <property type="entry name" value="Nitroreductase/BluB"/>
</dbReference>
<evidence type="ECO:0000313" key="6">
    <source>
        <dbReference type="Proteomes" id="UP001593940"/>
    </source>
</evidence>
<dbReference type="EMBL" id="JBHOMY010000011">
    <property type="protein sequence ID" value="MFC1456036.1"/>
    <property type="molecule type" value="Genomic_DNA"/>
</dbReference>
<evidence type="ECO:0000259" key="4">
    <source>
        <dbReference type="Pfam" id="PF00881"/>
    </source>
</evidence>
<evidence type="ECO:0000256" key="1">
    <source>
        <dbReference type="ARBA" id="ARBA00022630"/>
    </source>
</evidence>
<dbReference type="SUPFAM" id="SSF55469">
    <property type="entry name" value="FMN-dependent nitroreductase-like"/>
    <property type="match status" value="1"/>
</dbReference>